<evidence type="ECO:0000313" key="2">
    <source>
        <dbReference type="EMBL" id="MBW48638.1"/>
    </source>
</evidence>
<accession>A0A2M4B740</accession>
<organism evidence="2">
    <name type="scientific">Anopheles triannulatus</name>
    <dbReference type="NCBI Taxonomy" id="58253"/>
    <lineage>
        <taxon>Eukaryota</taxon>
        <taxon>Metazoa</taxon>
        <taxon>Ecdysozoa</taxon>
        <taxon>Arthropoda</taxon>
        <taxon>Hexapoda</taxon>
        <taxon>Insecta</taxon>
        <taxon>Pterygota</taxon>
        <taxon>Neoptera</taxon>
        <taxon>Endopterygota</taxon>
        <taxon>Diptera</taxon>
        <taxon>Nematocera</taxon>
        <taxon>Culicoidea</taxon>
        <taxon>Culicidae</taxon>
        <taxon>Anophelinae</taxon>
        <taxon>Anopheles</taxon>
    </lineage>
</organism>
<evidence type="ECO:0000256" key="1">
    <source>
        <dbReference type="SAM" id="SignalP"/>
    </source>
</evidence>
<dbReference type="PROSITE" id="PS51257">
    <property type="entry name" value="PROKAR_LIPOPROTEIN"/>
    <property type="match status" value="1"/>
</dbReference>
<protein>
    <submittedName>
        <fullName evidence="2">Putative secreted protein</fullName>
    </submittedName>
</protein>
<dbReference type="AlphaFoldDB" id="A0A2M4B740"/>
<reference evidence="2" key="1">
    <citation type="submission" date="2018-01" db="EMBL/GenBank/DDBJ databases">
        <title>An insight into the sialome of Amazonian anophelines.</title>
        <authorList>
            <person name="Ribeiro J.M."/>
            <person name="Scarpassa V."/>
            <person name="Calvo E."/>
        </authorList>
    </citation>
    <scope>NUCLEOTIDE SEQUENCE</scope>
    <source>
        <tissue evidence="2">Salivary glands</tissue>
    </source>
</reference>
<sequence>MIRAFLFALLKEAAVPSGLFASTLPCLTHAWYSCCLRSFSFDLALLSAWAIRSMFSSSNSGGVGCSSCVYSSTRSGCSECQADRSSPASCSQLSRALRYGSSRIKALGCAR</sequence>
<dbReference type="EMBL" id="GGFK01015317">
    <property type="protein sequence ID" value="MBW48638.1"/>
    <property type="molecule type" value="Transcribed_RNA"/>
</dbReference>
<name>A0A2M4B740_9DIPT</name>
<feature type="chain" id="PRO_5014740219" evidence="1">
    <location>
        <begin position="22"/>
        <end position="111"/>
    </location>
</feature>
<feature type="signal peptide" evidence="1">
    <location>
        <begin position="1"/>
        <end position="21"/>
    </location>
</feature>
<proteinExistence type="predicted"/>
<keyword evidence="1" id="KW-0732">Signal</keyword>